<dbReference type="RefSeq" id="WP_343916477.1">
    <property type="nucleotide sequence ID" value="NZ_BAAAJT010000002.1"/>
</dbReference>
<dbReference type="EMBL" id="JBHUGD010000003">
    <property type="protein sequence ID" value="MFD1946382.1"/>
    <property type="molecule type" value="Genomic_DNA"/>
</dbReference>
<evidence type="ECO:0000256" key="1">
    <source>
        <dbReference type="SAM" id="SignalP"/>
    </source>
</evidence>
<protein>
    <recommendedName>
        <fullName evidence="4">Copper chaperone PCu(A)C</fullName>
    </recommendedName>
</protein>
<keyword evidence="1" id="KW-0732">Signal</keyword>
<feature type="chain" id="PRO_5047383868" description="Copper chaperone PCu(A)C" evidence="1">
    <location>
        <begin position="27"/>
        <end position="174"/>
    </location>
</feature>
<proteinExistence type="predicted"/>
<gene>
    <name evidence="2" type="ORF">ACFSDE_06225</name>
</gene>
<feature type="signal peptide" evidence="1">
    <location>
        <begin position="1"/>
        <end position="26"/>
    </location>
</feature>
<comment type="caution">
    <text evidence="2">The sequence shown here is derived from an EMBL/GenBank/DDBJ whole genome shotgun (WGS) entry which is preliminary data.</text>
</comment>
<keyword evidence="3" id="KW-1185">Reference proteome</keyword>
<evidence type="ECO:0000313" key="3">
    <source>
        <dbReference type="Proteomes" id="UP001597351"/>
    </source>
</evidence>
<accession>A0ABW4TIA0</accession>
<reference evidence="3" key="1">
    <citation type="journal article" date="2019" name="Int. J. Syst. Evol. Microbiol.">
        <title>The Global Catalogue of Microorganisms (GCM) 10K type strain sequencing project: providing services to taxonomists for standard genome sequencing and annotation.</title>
        <authorList>
            <consortium name="The Broad Institute Genomics Platform"/>
            <consortium name="The Broad Institute Genome Sequencing Center for Infectious Disease"/>
            <person name="Wu L."/>
            <person name="Ma J."/>
        </authorList>
    </citation>
    <scope>NUCLEOTIDE SEQUENCE [LARGE SCALE GENOMIC DNA]</scope>
    <source>
        <strain evidence="3">CGMCC 1.12477</strain>
    </source>
</reference>
<evidence type="ECO:0000313" key="2">
    <source>
        <dbReference type="EMBL" id="MFD1946382.1"/>
    </source>
</evidence>
<dbReference type="Proteomes" id="UP001597351">
    <property type="component" value="Unassembled WGS sequence"/>
</dbReference>
<sequence>MHLRRPAAVRLALGAVLLTAPLTSCGFDLATNRVNTVANGATQRDATLDVLNAIIVSAEDGSGVFVATLSNNDPAEPTTLESLSVDDPEEGEVGDFSPIEVAPGSYVNLAAEDVTDVAVEGEGVAAGNVIPMTVEISGGQVVRVDVLVVPNCGDYAGLDGVGGDCEEAEPVGEH</sequence>
<name>A0ABW4TIA0_9ACTN</name>
<evidence type="ECO:0008006" key="4">
    <source>
        <dbReference type="Google" id="ProtNLM"/>
    </source>
</evidence>
<organism evidence="2 3">
    <name type="scientific">Nocardioides aestuarii</name>
    <dbReference type="NCBI Taxonomy" id="252231"/>
    <lineage>
        <taxon>Bacteria</taxon>
        <taxon>Bacillati</taxon>
        <taxon>Actinomycetota</taxon>
        <taxon>Actinomycetes</taxon>
        <taxon>Propionibacteriales</taxon>
        <taxon>Nocardioidaceae</taxon>
        <taxon>Nocardioides</taxon>
    </lineage>
</organism>